<evidence type="ECO:0000313" key="13">
    <source>
        <dbReference type="EMBL" id="TWS29947.1"/>
    </source>
</evidence>
<feature type="transmembrane region" description="Helical" evidence="11">
    <location>
        <begin position="120"/>
        <end position="147"/>
    </location>
</feature>
<feature type="transmembrane region" description="Helical" evidence="11">
    <location>
        <begin position="380"/>
        <end position="398"/>
    </location>
</feature>
<keyword evidence="3" id="KW-0813">Transport</keyword>
<dbReference type="GO" id="GO:0005886">
    <property type="term" value="C:plasma membrane"/>
    <property type="evidence" value="ECO:0007669"/>
    <property type="project" value="UniProtKB-SubCell"/>
</dbReference>
<evidence type="ECO:0000259" key="12">
    <source>
        <dbReference type="PROSITE" id="PS50850"/>
    </source>
</evidence>
<dbReference type="Gene3D" id="1.20.1250.20">
    <property type="entry name" value="MFS general substrate transporter like domains"/>
    <property type="match status" value="1"/>
</dbReference>
<evidence type="ECO:0000256" key="11">
    <source>
        <dbReference type="SAM" id="Phobius"/>
    </source>
</evidence>
<dbReference type="GO" id="GO:0015293">
    <property type="term" value="F:symporter activity"/>
    <property type="evidence" value="ECO:0007669"/>
    <property type="project" value="UniProtKB-KW"/>
</dbReference>
<dbReference type="Proteomes" id="UP000319375">
    <property type="component" value="Unassembled WGS sequence"/>
</dbReference>
<evidence type="ECO:0000256" key="1">
    <source>
        <dbReference type="ARBA" id="ARBA00004651"/>
    </source>
</evidence>
<comment type="function">
    <text evidence="9">May be a proton symporter involved in the uptake of osmolytes such as proline and glycine betaine.</text>
</comment>
<feature type="transmembrane region" description="Helical" evidence="11">
    <location>
        <begin position="159"/>
        <end position="181"/>
    </location>
</feature>
<keyword evidence="8 11" id="KW-0472">Membrane</keyword>
<dbReference type="OrthoDB" id="8953821at2"/>
<proteinExistence type="inferred from homology"/>
<evidence type="ECO:0000256" key="9">
    <source>
        <dbReference type="ARBA" id="ARBA00037295"/>
    </source>
</evidence>
<evidence type="ECO:0000256" key="6">
    <source>
        <dbReference type="ARBA" id="ARBA00022847"/>
    </source>
</evidence>
<feature type="transmembrane region" description="Helical" evidence="11">
    <location>
        <begin position="20"/>
        <end position="40"/>
    </location>
</feature>
<dbReference type="Pfam" id="PF00083">
    <property type="entry name" value="Sugar_tr"/>
    <property type="match status" value="1"/>
</dbReference>
<name>A0A5C5S3G8_9ACTN</name>
<sequence length="457" mass="49485">MTQTDQQESLERPGGLRKIVAASMAGTVVEWYEFFLYGIAATVVFNKIFFKAGASEYDAIIAAFVTYAVGFAARPIGGIVFGHLGDKLGRKKLLQVSILMVGVATFLMGCLPTFDQIGYWAPFLLVVLRFIQGFAVGGEWGGAVLLVAEHSPNARRGFWASWPQAGVPGGNLAATVVLLILTNALSEADFLAWGWRVAFWLSAVIVLVGYYIRTQVDESPLFKEAQQEIEKEKAVSYGVVEVVKRYPRGVLSAMGLRFGENIFYYLVVTFSITYLKTVVKMDTSDILMWLLIAHAVHFAVMPLAGALTDRVGRRPVYWAGAALAATWGFFAFPMFDTGHGVVVVAAVTIGLMFHALMYAPQPAIMAESFPTRMRYSGVSVAAQVTSVVAGSLAPIIATKLLKDFHSSVPVAVYLALACAITFAAVFFVRETKGIDLATIDAQDRAALKAEQAAGARS</sequence>
<dbReference type="PANTHER" id="PTHR43045">
    <property type="entry name" value="SHIKIMATE TRANSPORTER"/>
    <property type="match status" value="1"/>
</dbReference>
<keyword evidence="4" id="KW-1003">Cell membrane</keyword>
<dbReference type="PROSITE" id="PS00217">
    <property type="entry name" value="SUGAR_TRANSPORT_2"/>
    <property type="match status" value="1"/>
</dbReference>
<feature type="domain" description="Major facilitator superfamily (MFS) profile" evidence="12">
    <location>
        <begin position="19"/>
        <end position="432"/>
    </location>
</feature>
<evidence type="ECO:0000313" key="14">
    <source>
        <dbReference type="Proteomes" id="UP000319375"/>
    </source>
</evidence>
<comment type="subcellular location">
    <subcellularLocation>
        <location evidence="1">Cell membrane</location>
        <topology evidence="1">Multi-pass membrane protein</topology>
    </subcellularLocation>
</comment>
<dbReference type="FunFam" id="1.20.1250.20:FF:000001">
    <property type="entry name" value="Dicarboxylate MFS transporter"/>
    <property type="match status" value="1"/>
</dbReference>
<dbReference type="SUPFAM" id="SSF103473">
    <property type="entry name" value="MFS general substrate transporter"/>
    <property type="match status" value="1"/>
</dbReference>
<feature type="transmembrane region" description="Helical" evidence="11">
    <location>
        <begin position="193"/>
        <end position="212"/>
    </location>
</feature>
<dbReference type="EMBL" id="VIGX01000002">
    <property type="protein sequence ID" value="TWS29947.1"/>
    <property type="molecule type" value="Genomic_DNA"/>
</dbReference>
<evidence type="ECO:0000256" key="4">
    <source>
        <dbReference type="ARBA" id="ARBA00022475"/>
    </source>
</evidence>
<feature type="transmembrane region" description="Helical" evidence="11">
    <location>
        <begin position="341"/>
        <end position="359"/>
    </location>
</feature>
<evidence type="ECO:0000256" key="2">
    <source>
        <dbReference type="ARBA" id="ARBA00008240"/>
    </source>
</evidence>
<dbReference type="RefSeq" id="WP_146485923.1">
    <property type="nucleotide sequence ID" value="NZ_VIGX01000002.1"/>
</dbReference>
<organism evidence="13 14">
    <name type="scientific">Tsukamurella conjunctivitidis</name>
    <dbReference type="NCBI Taxonomy" id="2592068"/>
    <lineage>
        <taxon>Bacteria</taxon>
        <taxon>Bacillati</taxon>
        <taxon>Actinomycetota</taxon>
        <taxon>Actinomycetes</taxon>
        <taxon>Mycobacteriales</taxon>
        <taxon>Tsukamurellaceae</taxon>
        <taxon>Tsukamurella</taxon>
    </lineage>
</organism>
<evidence type="ECO:0000256" key="10">
    <source>
        <dbReference type="ARBA" id="ARBA00039918"/>
    </source>
</evidence>
<reference evidence="13 14" key="1">
    <citation type="submission" date="2019-06" db="EMBL/GenBank/DDBJ databases">
        <title>Tsukamurella conjunctivitidis sp. nov., Tsukamurella assacharolytica sp. nov. and Tsukamurella sputae sp. nov. isolated from patients with conjunctivitis, bacteraemia (lymphoma) and respiratory infection (sputum) in Hong Kong.</title>
        <authorList>
            <person name="Teng J.L.L."/>
            <person name="Lee H.H."/>
            <person name="Fong J.Y.H."/>
            <person name="Fok K.M.N."/>
            <person name="Lau S.K.P."/>
            <person name="Woo P.C.Y."/>
        </authorList>
    </citation>
    <scope>NUCLEOTIDE SEQUENCE [LARGE SCALE GENOMIC DNA]</scope>
    <source>
        <strain evidence="13 14">HKU72</strain>
    </source>
</reference>
<comment type="similarity">
    <text evidence="2">Belongs to the major facilitator superfamily. Metabolite:H+ Symporter (MHS) family (TC 2.A.1.6) family.</text>
</comment>
<dbReference type="InterPro" id="IPR020846">
    <property type="entry name" value="MFS_dom"/>
</dbReference>
<dbReference type="AlphaFoldDB" id="A0A5C5S3G8"/>
<keyword evidence="6" id="KW-0769">Symport</keyword>
<keyword evidence="5 11" id="KW-0812">Transmembrane</keyword>
<comment type="caution">
    <text evidence="13">The sequence shown here is derived from an EMBL/GenBank/DDBJ whole genome shotgun (WGS) entry which is preliminary data.</text>
</comment>
<feature type="transmembrane region" description="Helical" evidence="11">
    <location>
        <begin position="410"/>
        <end position="428"/>
    </location>
</feature>
<feature type="transmembrane region" description="Helical" evidence="11">
    <location>
        <begin position="93"/>
        <end position="114"/>
    </location>
</feature>
<dbReference type="InterPro" id="IPR036259">
    <property type="entry name" value="MFS_trans_sf"/>
</dbReference>
<dbReference type="PROSITE" id="PS50850">
    <property type="entry name" value="MFS"/>
    <property type="match status" value="1"/>
</dbReference>
<evidence type="ECO:0000256" key="8">
    <source>
        <dbReference type="ARBA" id="ARBA00023136"/>
    </source>
</evidence>
<evidence type="ECO:0000256" key="5">
    <source>
        <dbReference type="ARBA" id="ARBA00022692"/>
    </source>
</evidence>
<keyword evidence="14" id="KW-1185">Reference proteome</keyword>
<gene>
    <name evidence="13" type="ORF">FK530_05305</name>
</gene>
<evidence type="ECO:0000256" key="7">
    <source>
        <dbReference type="ARBA" id="ARBA00022989"/>
    </source>
</evidence>
<feature type="transmembrane region" description="Helical" evidence="11">
    <location>
        <begin position="60"/>
        <end position="81"/>
    </location>
</feature>
<dbReference type="InterPro" id="IPR005828">
    <property type="entry name" value="MFS_sugar_transport-like"/>
</dbReference>
<protein>
    <recommendedName>
        <fullName evidence="10">Putative proline/betaine transporter</fullName>
    </recommendedName>
</protein>
<feature type="transmembrane region" description="Helical" evidence="11">
    <location>
        <begin position="286"/>
        <end position="304"/>
    </location>
</feature>
<accession>A0A5C5S3G8</accession>
<feature type="transmembrane region" description="Helical" evidence="11">
    <location>
        <begin position="316"/>
        <end position="335"/>
    </location>
</feature>
<dbReference type="InterPro" id="IPR005829">
    <property type="entry name" value="Sugar_transporter_CS"/>
</dbReference>
<keyword evidence="7 11" id="KW-1133">Transmembrane helix</keyword>
<dbReference type="CDD" id="cd17369">
    <property type="entry name" value="MFS_ShiA_like"/>
    <property type="match status" value="1"/>
</dbReference>
<evidence type="ECO:0000256" key="3">
    <source>
        <dbReference type="ARBA" id="ARBA00022448"/>
    </source>
</evidence>
<feature type="transmembrane region" description="Helical" evidence="11">
    <location>
        <begin position="254"/>
        <end position="274"/>
    </location>
</feature>
<dbReference type="PANTHER" id="PTHR43045:SF1">
    <property type="entry name" value="SHIKIMATE TRANSPORTER"/>
    <property type="match status" value="1"/>
</dbReference>